<protein>
    <submittedName>
        <fullName evidence="1">Uncharacterized protein</fullName>
    </submittedName>
</protein>
<dbReference type="RefSeq" id="WP_206724859.1">
    <property type="nucleotide sequence ID" value="NZ_CP071090.1"/>
</dbReference>
<organism evidence="1 2">
    <name type="scientific">Pyxidicoccus parkwayensis</name>
    <dbReference type="NCBI Taxonomy" id="2813578"/>
    <lineage>
        <taxon>Bacteria</taxon>
        <taxon>Pseudomonadati</taxon>
        <taxon>Myxococcota</taxon>
        <taxon>Myxococcia</taxon>
        <taxon>Myxococcales</taxon>
        <taxon>Cystobacterineae</taxon>
        <taxon>Myxococcaceae</taxon>
        <taxon>Pyxidicoccus</taxon>
    </lineage>
</organism>
<evidence type="ECO:0000313" key="1">
    <source>
        <dbReference type="EMBL" id="QSQ23284.1"/>
    </source>
</evidence>
<sequence length="62" mass="6885">MLNQNEPQISFELKDTQLKSIEESRQSSSGKLNIKTAVRAGVASGFDCIYFARNAPFAPEHL</sequence>
<accession>A0ABX7P0S1</accession>
<name>A0ABX7P0S1_9BACT</name>
<proteinExistence type="predicted"/>
<dbReference type="Proteomes" id="UP000662747">
    <property type="component" value="Chromosome"/>
</dbReference>
<evidence type="ECO:0000313" key="2">
    <source>
        <dbReference type="Proteomes" id="UP000662747"/>
    </source>
</evidence>
<dbReference type="EMBL" id="CP071090">
    <property type="protein sequence ID" value="QSQ23284.1"/>
    <property type="molecule type" value="Genomic_DNA"/>
</dbReference>
<gene>
    <name evidence="1" type="ORF">JY651_50830</name>
</gene>
<reference evidence="1 2" key="1">
    <citation type="submission" date="2021-02" db="EMBL/GenBank/DDBJ databases">
        <title>De Novo genome assembly of isolated myxobacteria.</title>
        <authorList>
            <person name="Stevens D.C."/>
        </authorList>
    </citation>
    <scope>NUCLEOTIDE SEQUENCE [LARGE SCALE GENOMIC DNA]</scope>
    <source>
        <strain evidence="2">SCPEA02</strain>
    </source>
</reference>
<keyword evidence="2" id="KW-1185">Reference proteome</keyword>